<dbReference type="EMBL" id="JAJFAZ020000003">
    <property type="protein sequence ID" value="KAI5337823.1"/>
    <property type="molecule type" value="Genomic_DNA"/>
</dbReference>
<sequence length="179" mass="19617">MSSNTQLPSECLRTYSCLHITLHSQVEYISLSPARGIDRFVYTRMTLPHEYRGYPNPMLLLSSFCDNDTAPTTTSPLLSSSPPSSGQASHIVLSCAGNFVSSGLKAKTRKNIVEVVVVSEIVAGLYKGSSNFYSIDVVFVMRRNGQKRGTCLLLFQLAAYPPFPASDMGWGKELGQVQD</sequence>
<dbReference type="Proteomes" id="UP001054821">
    <property type="component" value="Chromosome 3"/>
</dbReference>
<protein>
    <submittedName>
        <fullName evidence="1">Uncharacterized protein</fullName>
    </submittedName>
</protein>
<proteinExistence type="predicted"/>
<dbReference type="AlphaFoldDB" id="A0AAD4ZAE8"/>
<name>A0AAD4ZAE8_PRUDU</name>
<organism evidence="1 2">
    <name type="scientific">Prunus dulcis</name>
    <name type="common">Almond</name>
    <name type="synonym">Amygdalus dulcis</name>
    <dbReference type="NCBI Taxonomy" id="3755"/>
    <lineage>
        <taxon>Eukaryota</taxon>
        <taxon>Viridiplantae</taxon>
        <taxon>Streptophyta</taxon>
        <taxon>Embryophyta</taxon>
        <taxon>Tracheophyta</taxon>
        <taxon>Spermatophyta</taxon>
        <taxon>Magnoliopsida</taxon>
        <taxon>eudicotyledons</taxon>
        <taxon>Gunneridae</taxon>
        <taxon>Pentapetalae</taxon>
        <taxon>rosids</taxon>
        <taxon>fabids</taxon>
        <taxon>Rosales</taxon>
        <taxon>Rosaceae</taxon>
        <taxon>Amygdaloideae</taxon>
        <taxon>Amygdaleae</taxon>
        <taxon>Prunus</taxon>
    </lineage>
</organism>
<keyword evidence="2" id="KW-1185">Reference proteome</keyword>
<gene>
    <name evidence="1" type="ORF">L3X38_017094</name>
</gene>
<reference evidence="1 2" key="1">
    <citation type="journal article" date="2022" name="G3 (Bethesda)">
        <title>Whole-genome sequence and methylome profiling of the almond [Prunus dulcis (Mill.) D.A. Webb] cultivar 'Nonpareil'.</title>
        <authorList>
            <person name="D'Amico-Willman K.M."/>
            <person name="Ouma W.Z."/>
            <person name="Meulia T."/>
            <person name="Sideli G.M."/>
            <person name="Gradziel T.M."/>
            <person name="Fresnedo-Ramirez J."/>
        </authorList>
    </citation>
    <scope>NUCLEOTIDE SEQUENCE [LARGE SCALE GENOMIC DNA]</scope>
    <source>
        <strain evidence="1">Clone GOH B32 T37-40</strain>
    </source>
</reference>
<evidence type="ECO:0000313" key="1">
    <source>
        <dbReference type="EMBL" id="KAI5337823.1"/>
    </source>
</evidence>
<comment type="caution">
    <text evidence="1">The sequence shown here is derived from an EMBL/GenBank/DDBJ whole genome shotgun (WGS) entry which is preliminary data.</text>
</comment>
<accession>A0AAD4ZAE8</accession>
<evidence type="ECO:0000313" key="2">
    <source>
        <dbReference type="Proteomes" id="UP001054821"/>
    </source>
</evidence>